<dbReference type="Proteomes" id="UP000095230">
    <property type="component" value="Unassembled WGS sequence"/>
</dbReference>
<dbReference type="AlphaFoldDB" id="A0A1E5IPV5"/>
<accession>A0A1E5IPV5</accession>
<reference evidence="1 2" key="1">
    <citation type="submission" date="2016-07" db="EMBL/GenBank/DDBJ databases">
        <title>Whole-genome of two Shewanella species isolated from a digestive organ of sea cucumber Apostichopus japonicus Selenka 1867.</title>
        <authorList>
            <person name="Hong H.-H."/>
            <person name="Choi H."/>
            <person name="Cheon S."/>
            <person name="Oh J.-S."/>
            <person name="Lee H.-G."/>
            <person name="Park C."/>
        </authorList>
    </citation>
    <scope>NUCLEOTIDE SEQUENCE [LARGE SCALE GENOMIC DNA]</scope>
    <source>
        <strain evidence="1 2">CSB03KR</strain>
    </source>
</reference>
<dbReference type="RefSeq" id="WP_069672248.1">
    <property type="nucleotide sequence ID" value="NZ_MCBT01000048.1"/>
</dbReference>
<gene>
    <name evidence="1" type="ORF">BEL05_05830</name>
</gene>
<sequence length="176" mass="20856">MKAYTWFLILIVGSFTGCYGDRILSNLLFDKYCSEEGRTGQFIYERVGLGEEYFIPIPKNRRELVRVDRGYFIDNDKLLIDEKRFLKDFVYSDTREILISQFGPIYSYENTVVRKSDNKVLSKKIFLVNEKGWLFRQSILWVAVGDHCPEYRGNLVVKSESKTFYKDLIDNTFYKK</sequence>
<dbReference type="EMBL" id="MCBT01000048">
    <property type="protein sequence ID" value="OEG72487.1"/>
    <property type="molecule type" value="Genomic_DNA"/>
</dbReference>
<protein>
    <recommendedName>
        <fullName evidence="3">Lipoprotein</fullName>
    </recommendedName>
</protein>
<evidence type="ECO:0008006" key="3">
    <source>
        <dbReference type="Google" id="ProtNLM"/>
    </source>
</evidence>
<proteinExistence type="predicted"/>
<comment type="caution">
    <text evidence="1">The sequence shown here is derived from an EMBL/GenBank/DDBJ whole genome shotgun (WGS) entry which is preliminary data.</text>
</comment>
<dbReference type="STRING" id="23.BEL05_05830"/>
<organism evidence="1 2">
    <name type="scientific">Shewanella colwelliana</name>
    <name type="common">Alteromonas colwelliana</name>
    <dbReference type="NCBI Taxonomy" id="23"/>
    <lineage>
        <taxon>Bacteria</taxon>
        <taxon>Pseudomonadati</taxon>
        <taxon>Pseudomonadota</taxon>
        <taxon>Gammaproteobacteria</taxon>
        <taxon>Alteromonadales</taxon>
        <taxon>Shewanellaceae</taxon>
        <taxon>Shewanella</taxon>
    </lineage>
</organism>
<name>A0A1E5IPV5_SHECO</name>
<dbReference type="PROSITE" id="PS51257">
    <property type="entry name" value="PROKAR_LIPOPROTEIN"/>
    <property type="match status" value="1"/>
</dbReference>
<dbReference type="OrthoDB" id="6265753at2"/>
<evidence type="ECO:0000313" key="2">
    <source>
        <dbReference type="Proteomes" id="UP000095230"/>
    </source>
</evidence>
<evidence type="ECO:0000313" key="1">
    <source>
        <dbReference type="EMBL" id="OEG72487.1"/>
    </source>
</evidence>